<reference evidence="2" key="1">
    <citation type="journal article" date="2023" name="Int. J. Syst. Evol. Microbiol.">
        <title>Collibacillus ludicampi gen. nov., sp. nov., a new soil bacterium of the family Alicyclobacillaceae.</title>
        <authorList>
            <person name="Jojima T."/>
            <person name="Ioku Y."/>
            <person name="Fukuta Y."/>
            <person name="Shirasaka N."/>
            <person name="Matsumura Y."/>
            <person name="Mori M."/>
        </authorList>
    </citation>
    <scope>NUCLEOTIDE SEQUENCE</scope>
    <source>
        <strain evidence="2">TP075</strain>
    </source>
</reference>
<comment type="caution">
    <text evidence="2">The sequence shown here is derived from an EMBL/GenBank/DDBJ whole genome shotgun (WGS) entry which is preliminary data.</text>
</comment>
<organism evidence="2 3">
    <name type="scientific">Collibacillus ludicampi</name>
    <dbReference type="NCBI Taxonomy" id="2771369"/>
    <lineage>
        <taxon>Bacteria</taxon>
        <taxon>Bacillati</taxon>
        <taxon>Bacillota</taxon>
        <taxon>Bacilli</taxon>
        <taxon>Bacillales</taxon>
        <taxon>Alicyclobacillaceae</taxon>
        <taxon>Collibacillus</taxon>
    </lineage>
</organism>
<dbReference type="InterPro" id="IPR025608">
    <property type="entry name" value="TcpE"/>
</dbReference>
<dbReference type="Proteomes" id="UP001057291">
    <property type="component" value="Unassembled WGS sequence"/>
</dbReference>
<gene>
    <name evidence="2" type="ORF">DNHGIG_31750</name>
</gene>
<dbReference type="AlphaFoldDB" id="A0AAV4LIQ6"/>
<feature type="transmembrane region" description="Helical" evidence="1">
    <location>
        <begin position="12"/>
        <end position="30"/>
    </location>
</feature>
<accession>A0AAV4LIQ6</accession>
<name>A0AAV4LIQ6_9BACL</name>
<evidence type="ECO:0000313" key="2">
    <source>
        <dbReference type="EMBL" id="GIM47626.1"/>
    </source>
</evidence>
<proteinExistence type="predicted"/>
<sequence>MPRGMQITGDTAILTAVLWLPCSITVGPFLSYYIPLGPFLLGLGVAGIIGYQLSKLDPAGKTVVLYLYDFVRYLFRSKVHDGWESRPNPKGRPESVSWSARVSLVEDGRVASLPAKGRVTQLELRVPAHVKVKKGEVIIQHRGKRLSPGWYEITEGKVMPKRLPPKLKRS</sequence>
<keyword evidence="1" id="KW-1133">Transmembrane helix</keyword>
<dbReference type="EMBL" id="BOQE01000001">
    <property type="protein sequence ID" value="GIM47626.1"/>
    <property type="molecule type" value="Genomic_DNA"/>
</dbReference>
<evidence type="ECO:0000256" key="1">
    <source>
        <dbReference type="SAM" id="Phobius"/>
    </source>
</evidence>
<dbReference type="Pfam" id="PF12648">
    <property type="entry name" value="TcpE"/>
    <property type="match status" value="1"/>
</dbReference>
<keyword evidence="3" id="KW-1185">Reference proteome</keyword>
<evidence type="ECO:0000313" key="3">
    <source>
        <dbReference type="Proteomes" id="UP001057291"/>
    </source>
</evidence>
<keyword evidence="1" id="KW-0472">Membrane</keyword>
<protein>
    <submittedName>
        <fullName evidence="2">Uncharacterized protein</fullName>
    </submittedName>
</protein>
<keyword evidence="1" id="KW-0812">Transmembrane</keyword>